<dbReference type="InterPro" id="IPR009562">
    <property type="entry name" value="DUF1178"/>
</dbReference>
<keyword evidence="3" id="KW-1185">Reference proteome</keyword>
<accession>A0A6L9Y459</accession>
<protein>
    <submittedName>
        <fullName evidence="2">DUF1178 family protein</fullName>
    </submittedName>
</protein>
<dbReference type="RefSeq" id="WP_163763769.1">
    <property type="nucleotide sequence ID" value="NZ_JAAGYR010000002.1"/>
</dbReference>
<dbReference type="AlphaFoldDB" id="A0A6L9Y459"/>
<dbReference type="EMBL" id="JAAGYR010000002">
    <property type="protein sequence ID" value="NEN75006.1"/>
    <property type="molecule type" value="Genomic_DNA"/>
</dbReference>
<reference evidence="2 3" key="1">
    <citation type="submission" date="2020-02" db="EMBL/GenBank/DDBJ databases">
        <title>Pelistega sp. NLN82 were isolated from wild rodents of the Hainan Island.</title>
        <authorList>
            <person name="Niu N."/>
            <person name="Zhou J."/>
        </authorList>
    </citation>
    <scope>NUCLEOTIDE SEQUENCE [LARGE SCALE GENOMIC DNA]</scope>
    <source>
        <strain evidence="2 3">NLN82</strain>
    </source>
</reference>
<feature type="region of interest" description="Disordered" evidence="1">
    <location>
        <begin position="126"/>
        <end position="145"/>
    </location>
</feature>
<dbReference type="PIRSF" id="PIRSF032131">
    <property type="entry name" value="UCP032131"/>
    <property type="match status" value="1"/>
</dbReference>
<dbReference type="Proteomes" id="UP000477651">
    <property type="component" value="Unassembled WGS sequence"/>
</dbReference>
<name>A0A6L9Y459_9BURK</name>
<evidence type="ECO:0000313" key="3">
    <source>
        <dbReference type="Proteomes" id="UP000477651"/>
    </source>
</evidence>
<evidence type="ECO:0000313" key="2">
    <source>
        <dbReference type="EMBL" id="NEN75006.1"/>
    </source>
</evidence>
<comment type="caution">
    <text evidence="2">The sequence shown here is derived from an EMBL/GenBank/DDBJ whole genome shotgun (WGS) entry which is preliminary data.</text>
</comment>
<proteinExistence type="predicted"/>
<dbReference type="Pfam" id="PF06676">
    <property type="entry name" value="DUF1178"/>
    <property type="match status" value="1"/>
</dbReference>
<gene>
    <name evidence="2" type="ORF">F9B74_01500</name>
</gene>
<sequence length="145" mass="16114">MGLKVFNLVCEHQHTFEGWFPSVEALEQQAQNGLIDCPFCGTTQVQKALSVPYVNKSGAATVSTQKTVSPEQIKTFIMQELKKVIGQAEDVGGKFAEEALKMHKGEAEQRSIRGQVTHDEREQLLDEGVDILPIPDELNPDKKVH</sequence>
<organism evidence="2 3">
    <name type="scientific">Pelistega ratti</name>
    <dbReference type="NCBI Taxonomy" id="2652177"/>
    <lineage>
        <taxon>Bacteria</taxon>
        <taxon>Pseudomonadati</taxon>
        <taxon>Pseudomonadota</taxon>
        <taxon>Betaproteobacteria</taxon>
        <taxon>Burkholderiales</taxon>
        <taxon>Alcaligenaceae</taxon>
        <taxon>Pelistega</taxon>
    </lineage>
</organism>
<evidence type="ECO:0000256" key="1">
    <source>
        <dbReference type="SAM" id="MobiDB-lite"/>
    </source>
</evidence>